<dbReference type="Pfam" id="PF00728">
    <property type="entry name" value="Glyco_hydro_20"/>
    <property type="match status" value="1"/>
</dbReference>
<dbReference type="EC" id="3.2.1.52" evidence="7"/>
<dbReference type="EMBL" id="IACT01004613">
    <property type="protein sequence ID" value="LAC23799.1"/>
    <property type="molecule type" value="mRNA"/>
</dbReference>
<dbReference type="InterPro" id="IPR015883">
    <property type="entry name" value="Glyco_hydro_20_cat"/>
</dbReference>
<dbReference type="EMBL" id="IACF01004919">
    <property type="protein sequence ID" value="LAB70506.1"/>
    <property type="molecule type" value="mRNA"/>
</dbReference>
<dbReference type="Gene3D" id="3.30.379.10">
    <property type="entry name" value="Chitobiase/beta-hexosaminidase domain 2-like"/>
    <property type="match status" value="1"/>
</dbReference>
<dbReference type="SUPFAM" id="SSF55545">
    <property type="entry name" value="beta-N-acetylhexosaminidase-like domain"/>
    <property type="match status" value="1"/>
</dbReference>
<dbReference type="GO" id="GO:0030203">
    <property type="term" value="P:glycosaminoglycan metabolic process"/>
    <property type="evidence" value="ECO:0007669"/>
    <property type="project" value="TreeGrafter"/>
</dbReference>
<protein>
    <recommendedName>
        <fullName evidence="7">Beta-hexosaminidase</fullName>
        <ecNumber evidence="7">3.2.1.52</ecNumber>
    </recommendedName>
</protein>
<reference evidence="10" key="2">
    <citation type="journal article" date="2018" name="Biosci. Biotechnol. Biochem.">
        <title>Polysaccharide hydrolase of the hadal zone amphipods Hirondellea gigas.</title>
        <authorList>
            <person name="Kobayashi H."/>
            <person name="Nagahama T."/>
            <person name="Arai W."/>
            <person name="Sasagawa Y."/>
            <person name="Umeda M."/>
            <person name="Hayashi T."/>
            <person name="Nikaido I."/>
            <person name="Watanabe H."/>
            <person name="Oguri K."/>
            <person name="Kitazato H."/>
            <person name="Fujioka K."/>
            <person name="Kido Y."/>
            <person name="Takami H."/>
        </authorList>
    </citation>
    <scope>NUCLEOTIDE SEQUENCE</scope>
    <source>
        <tissue evidence="10">Whole body</tissue>
    </source>
</reference>
<sequence>MSSVHISHLLPLTMYSVLRVAVLTGVLLAATCSAADYYSLPSPYGWRCMAGSCVRQERTVTNTASLKAFSTCKLTCGAHGTLWPKPSKLTRIARQTEHFLVANLRLSDIRAPDAAVEQLMRRSWTIFLQNLASLAPAHHPSTNTSYHLTQQISFHEVHVDITVSRPGTDLTFHTSELYTLGVTTQQPSESSIITTTCKTSQDGGDEEEDAVCGVTRVSIISSTFFGARHGLESLSQLIAYDDDAQAYEIVATAAVVDEPVYPYRGLLLDTARNYFSVASIKRTLDGMAASKLNAFHWHISDSQSFPLVLPSLPKMAYYGAYSAEQVYRAEDVREVVEYARVRGIRVIPELDAPAHVGNGWQWGQKEGLGDLLACFNKRPWTRYCVEPPCGQLNLANPAIYTVLAKIYRDFIALFSPLELFHYGGDEINLNCWNSTKAIRDMMRQEGNGLSASAYYQQWAKFQEKATELLSLAKNEVNNGTSNITGIIWSSKLTEMPHVQQYLDKNKYIIQMWSKSSNLGQMKDLLTEGYRIIVSSADAWYLDCGFSSWVSDGHNWCSPYTTWQQVYSHRPSVLARMATGSDSYRSQILGGEVAAWSEQMDSFSLDNKVWPRAAAFAERVWSDPVEGWGAAESRLVHHRQRLVSRGIMANRIKPQWCHQHDAMCTISG</sequence>
<comment type="similarity">
    <text evidence="2 7">Belongs to the glycosyl hydrolase 20 family.</text>
</comment>
<evidence type="ECO:0000313" key="11">
    <source>
        <dbReference type="EMBL" id="LAC23799.1"/>
    </source>
</evidence>
<evidence type="ECO:0000256" key="2">
    <source>
        <dbReference type="ARBA" id="ARBA00006285"/>
    </source>
</evidence>
<dbReference type="InterPro" id="IPR025705">
    <property type="entry name" value="Beta_hexosaminidase_sua/sub"/>
</dbReference>
<dbReference type="SUPFAM" id="SSF51445">
    <property type="entry name" value="(Trans)glycosidases"/>
    <property type="match status" value="1"/>
</dbReference>
<organism evidence="10">
    <name type="scientific">Hirondellea gigas</name>
    <dbReference type="NCBI Taxonomy" id="1518452"/>
    <lineage>
        <taxon>Eukaryota</taxon>
        <taxon>Metazoa</taxon>
        <taxon>Ecdysozoa</taxon>
        <taxon>Arthropoda</taxon>
        <taxon>Crustacea</taxon>
        <taxon>Multicrustacea</taxon>
        <taxon>Malacostraca</taxon>
        <taxon>Eumalacostraca</taxon>
        <taxon>Peracarida</taxon>
        <taxon>Amphipoda</taxon>
        <taxon>Amphilochidea</taxon>
        <taxon>Lysianassida</taxon>
        <taxon>Lysianassidira</taxon>
        <taxon>Lysianassoidea</taxon>
        <taxon>Lysianassidae</taxon>
        <taxon>Hirondellea</taxon>
    </lineage>
</organism>
<name>A0A2P2I9A9_9CRUS</name>
<dbReference type="PRINTS" id="PR00738">
    <property type="entry name" value="GLHYDRLASE20"/>
</dbReference>
<evidence type="ECO:0000256" key="7">
    <source>
        <dbReference type="PIRNR" id="PIRNR001093"/>
    </source>
</evidence>
<evidence type="ECO:0000259" key="9">
    <source>
        <dbReference type="Pfam" id="PF00728"/>
    </source>
</evidence>
<keyword evidence="3" id="KW-0732">Signal</keyword>
<dbReference type="FunFam" id="3.20.20.80:FF:000063">
    <property type="entry name" value="Beta-hexosaminidase"/>
    <property type="match status" value="1"/>
</dbReference>
<comment type="catalytic activity">
    <reaction evidence="1 7">
        <text>Hydrolysis of terminal non-reducing N-acetyl-D-hexosamine residues in N-acetyl-beta-D-hexosaminides.</text>
        <dbReference type="EC" id="3.2.1.52"/>
    </reaction>
</comment>
<evidence type="ECO:0000256" key="4">
    <source>
        <dbReference type="ARBA" id="ARBA00022801"/>
    </source>
</evidence>
<dbReference type="GO" id="GO:0016231">
    <property type="term" value="F:beta-N-acetylglucosaminidase activity"/>
    <property type="evidence" value="ECO:0007669"/>
    <property type="project" value="TreeGrafter"/>
</dbReference>
<evidence type="ECO:0000256" key="1">
    <source>
        <dbReference type="ARBA" id="ARBA00001231"/>
    </source>
</evidence>
<evidence type="ECO:0000256" key="6">
    <source>
        <dbReference type="ARBA" id="ARBA00023295"/>
    </source>
</evidence>
<dbReference type="CDD" id="cd06562">
    <property type="entry name" value="GH20_HexA_HexB-like"/>
    <property type="match status" value="1"/>
</dbReference>
<dbReference type="InterPro" id="IPR017853">
    <property type="entry name" value="GH"/>
</dbReference>
<feature type="domain" description="Glycoside hydrolase family 20 catalytic" evidence="9">
    <location>
        <begin position="261"/>
        <end position="622"/>
    </location>
</feature>
<dbReference type="Gene3D" id="3.20.20.80">
    <property type="entry name" value="Glycosidases"/>
    <property type="match status" value="1"/>
</dbReference>
<evidence type="ECO:0000256" key="3">
    <source>
        <dbReference type="ARBA" id="ARBA00022729"/>
    </source>
</evidence>
<evidence type="ECO:0000256" key="8">
    <source>
        <dbReference type="PIRSR" id="PIRSR001093-1"/>
    </source>
</evidence>
<accession>A0A2P2I9A9</accession>
<evidence type="ECO:0000313" key="10">
    <source>
        <dbReference type="EMBL" id="LAB70506.1"/>
    </source>
</evidence>
<proteinExistence type="evidence at transcript level"/>
<dbReference type="GO" id="GO:0005886">
    <property type="term" value="C:plasma membrane"/>
    <property type="evidence" value="ECO:0007669"/>
    <property type="project" value="TreeGrafter"/>
</dbReference>
<keyword evidence="5" id="KW-0325">Glycoprotein</keyword>
<dbReference type="PANTHER" id="PTHR22600:SF3">
    <property type="entry name" value="BETA-HEXOSAMINIDASE FDL-RELATED"/>
    <property type="match status" value="1"/>
</dbReference>
<dbReference type="PANTHER" id="PTHR22600">
    <property type="entry name" value="BETA-HEXOSAMINIDASE"/>
    <property type="match status" value="1"/>
</dbReference>
<dbReference type="InterPro" id="IPR029018">
    <property type="entry name" value="Hex-like_dom2"/>
</dbReference>
<reference evidence="11" key="1">
    <citation type="submission" date="2017-11" db="EMBL/GenBank/DDBJ databases">
        <title>The sensing device of the deep-sea amphipod.</title>
        <authorList>
            <person name="Kobayashi H."/>
            <person name="Nagahama T."/>
            <person name="Arai W."/>
            <person name="Sasagawa Y."/>
            <person name="Umeda M."/>
            <person name="Hayashi T."/>
            <person name="Nikaido I."/>
            <person name="Watanabe H."/>
            <person name="Oguri K."/>
            <person name="Kitazato H."/>
            <person name="Fujioka K."/>
            <person name="Kido Y."/>
            <person name="Takami H."/>
        </authorList>
    </citation>
    <scope>NUCLEOTIDE SEQUENCE</scope>
    <source>
        <tissue evidence="11">Whole body</tissue>
    </source>
</reference>
<dbReference type="PIRSF" id="PIRSF001093">
    <property type="entry name" value="B-hxosamndse_ab_euk"/>
    <property type="match status" value="1"/>
</dbReference>
<keyword evidence="6 7" id="KW-0326">Glycosidase</keyword>
<feature type="active site" description="Proton donor" evidence="8">
    <location>
        <position position="426"/>
    </location>
</feature>
<dbReference type="GO" id="GO:0005975">
    <property type="term" value="P:carbohydrate metabolic process"/>
    <property type="evidence" value="ECO:0007669"/>
    <property type="project" value="InterPro"/>
</dbReference>
<evidence type="ECO:0000256" key="5">
    <source>
        <dbReference type="ARBA" id="ARBA00023180"/>
    </source>
</evidence>
<keyword evidence="4 7" id="KW-0378">Hydrolase</keyword>
<dbReference type="AlphaFoldDB" id="A0A2P2I9A9"/>